<dbReference type="AlphaFoldDB" id="A0A1B1S5I2"/>
<dbReference type="InterPro" id="IPR003615">
    <property type="entry name" value="HNH_nuc"/>
</dbReference>
<evidence type="ECO:0000313" key="2">
    <source>
        <dbReference type="EMBL" id="ANU28444.1"/>
    </source>
</evidence>
<dbReference type="OrthoDB" id="9757917at2"/>
<dbReference type="STRING" id="1302659.I858_015750"/>
<dbReference type="CDD" id="cd00085">
    <property type="entry name" value="HNHc"/>
    <property type="match status" value="1"/>
</dbReference>
<dbReference type="EMBL" id="CP016540">
    <property type="protein sequence ID" value="ANU28444.1"/>
    <property type="molecule type" value="Genomic_DNA"/>
</dbReference>
<dbReference type="Gene3D" id="3.90.75.20">
    <property type="match status" value="1"/>
</dbReference>
<evidence type="ECO:0000313" key="3">
    <source>
        <dbReference type="Proteomes" id="UP000053354"/>
    </source>
</evidence>
<dbReference type="Pfam" id="PF13392">
    <property type="entry name" value="HNH_3"/>
    <property type="match status" value="1"/>
</dbReference>
<name>A0A1B1S5I2_9BACL</name>
<dbReference type="RefSeq" id="WP_065524790.1">
    <property type="nucleotide sequence ID" value="NZ_CP016540.2"/>
</dbReference>
<dbReference type="SMART" id="SM00507">
    <property type="entry name" value="HNHc"/>
    <property type="match status" value="1"/>
</dbReference>
<gene>
    <name evidence="2" type="ORF">I858_015750</name>
</gene>
<organism evidence="2 3">
    <name type="scientific">Planococcus versutus</name>
    <dbReference type="NCBI Taxonomy" id="1302659"/>
    <lineage>
        <taxon>Bacteria</taxon>
        <taxon>Bacillati</taxon>
        <taxon>Bacillota</taxon>
        <taxon>Bacilli</taxon>
        <taxon>Bacillales</taxon>
        <taxon>Caryophanaceae</taxon>
        <taxon>Planococcus</taxon>
    </lineage>
</organism>
<dbReference type="SUPFAM" id="SSF54060">
    <property type="entry name" value="His-Me finger endonucleases"/>
    <property type="match status" value="1"/>
</dbReference>
<keyword evidence="3" id="KW-1185">Reference proteome</keyword>
<feature type="domain" description="HNH nuclease" evidence="1">
    <location>
        <begin position="25"/>
        <end position="73"/>
    </location>
</feature>
<reference evidence="2" key="1">
    <citation type="submission" date="2016-10" db="EMBL/GenBank/DDBJ databases">
        <authorList>
            <person name="See-Too W.S."/>
        </authorList>
    </citation>
    <scope>NUCLEOTIDE SEQUENCE</scope>
    <source>
        <strain evidence="2">L10.15</strain>
    </source>
</reference>
<sequence>MGSKFITFYDLVYTLDEKTGYYLNSTKRKRLHRSIWEHHNGEIPEGYHIHHIDGNKNNNDISNLECMPAKEHAYLHGKYLENILKMKRIQVEGQKKAAEWHKSAEGSEWHKQHYEKHKASLYKTETKKCKYCGIDYEVVVSKANLYCSNKCKSKARRESGVDDVTKNCEFCGTPFTSNKYQKKRFCTKSCSNKGVVRLPQLKNKDAL</sequence>
<dbReference type="Proteomes" id="UP000053354">
    <property type="component" value="Chromosome"/>
</dbReference>
<dbReference type="KEGG" id="pll:I858_015750"/>
<evidence type="ECO:0000259" key="1">
    <source>
        <dbReference type="SMART" id="SM00507"/>
    </source>
</evidence>
<proteinExistence type="predicted"/>
<accession>A0A1B1S5I2</accession>
<dbReference type="InterPro" id="IPR044925">
    <property type="entry name" value="His-Me_finger_sf"/>
</dbReference>
<protein>
    <recommendedName>
        <fullName evidence="1">HNH nuclease domain-containing protein</fullName>
    </recommendedName>
</protein>